<dbReference type="InterPro" id="IPR002912">
    <property type="entry name" value="ACT_dom"/>
</dbReference>
<proteinExistence type="predicted"/>
<accession>A0ABZ2KJ17</accession>
<evidence type="ECO:0000259" key="1">
    <source>
        <dbReference type="PROSITE" id="PS51671"/>
    </source>
</evidence>
<organism evidence="2 3">
    <name type="scientific">Pendulispora brunnea</name>
    <dbReference type="NCBI Taxonomy" id="2905690"/>
    <lineage>
        <taxon>Bacteria</taxon>
        <taxon>Pseudomonadati</taxon>
        <taxon>Myxococcota</taxon>
        <taxon>Myxococcia</taxon>
        <taxon>Myxococcales</taxon>
        <taxon>Sorangiineae</taxon>
        <taxon>Pendulisporaceae</taxon>
        <taxon>Pendulispora</taxon>
    </lineage>
</organism>
<dbReference type="EMBL" id="CP089982">
    <property type="protein sequence ID" value="WXA97313.1"/>
    <property type="molecule type" value="Genomic_DNA"/>
</dbReference>
<reference evidence="2 3" key="1">
    <citation type="submission" date="2021-12" db="EMBL/GenBank/DDBJ databases">
        <title>Discovery of the Pendulisporaceae a myxobacterial family with distinct sporulation behavior and unique specialized metabolism.</title>
        <authorList>
            <person name="Garcia R."/>
            <person name="Popoff A."/>
            <person name="Bader C.D."/>
            <person name="Loehr J."/>
            <person name="Walesch S."/>
            <person name="Walt C."/>
            <person name="Boldt J."/>
            <person name="Bunk B."/>
            <person name="Haeckl F.J.F.P.J."/>
            <person name="Gunesch A.P."/>
            <person name="Birkelbach J."/>
            <person name="Nuebel U."/>
            <person name="Pietschmann T."/>
            <person name="Bach T."/>
            <person name="Mueller R."/>
        </authorList>
    </citation>
    <scope>NUCLEOTIDE SEQUENCE [LARGE SCALE GENOMIC DNA]</scope>
    <source>
        <strain evidence="2 3">MSr12523</strain>
    </source>
</reference>
<dbReference type="Pfam" id="PF13740">
    <property type="entry name" value="ACT_6"/>
    <property type="match status" value="1"/>
</dbReference>
<dbReference type="Gene3D" id="3.30.70.260">
    <property type="match status" value="2"/>
</dbReference>
<dbReference type="RefSeq" id="WP_394847929.1">
    <property type="nucleotide sequence ID" value="NZ_CP089982.1"/>
</dbReference>
<dbReference type="InterPro" id="IPR045865">
    <property type="entry name" value="ACT-like_dom_sf"/>
</dbReference>
<dbReference type="InterPro" id="IPR050990">
    <property type="entry name" value="UPF0237/GcvR_regulator"/>
</dbReference>
<keyword evidence="3" id="KW-1185">Reference proteome</keyword>
<protein>
    <recommendedName>
        <fullName evidence="1">ACT domain-containing protein</fullName>
    </recommendedName>
</protein>
<dbReference type="InterPro" id="IPR016867">
    <property type="entry name" value="GcvR"/>
</dbReference>
<feature type="domain" description="ACT" evidence="1">
    <location>
        <begin position="6"/>
        <end position="80"/>
    </location>
</feature>
<evidence type="ECO:0000313" key="2">
    <source>
        <dbReference type="EMBL" id="WXA97313.1"/>
    </source>
</evidence>
<sequence length="173" mass="18806">MSEELVITAVGPDRPGITSEFSGHIHATGANLADSRMINLRGRFALVALVLGTKETLEATRKALTGAARTMGLSIEFSSAEKTAPRGGVPFKLRSYSMDQPGIVHKLTRYLHEQGVNIEELETRLESAPFMGTPVFTMRSIILVPNEVSVKTLRRNLEELGGTLNCDIDLDPA</sequence>
<gene>
    <name evidence="2" type="ORF">LZC95_10750</name>
</gene>
<dbReference type="PANTHER" id="PTHR34875">
    <property type="entry name" value="UPF0237 PROTEIN MJ1558"/>
    <property type="match status" value="1"/>
</dbReference>
<dbReference type="PIRSF" id="PIRSF028103">
    <property type="entry name" value="GcvR"/>
    <property type="match status" value="1"/>
</dbReference>
<dbReference type="CDD" id="cd04869">
    <property type="entry name" value="ACT_GcvR_2"/>
    <property type="match status" value="1"/>
</dbReference>
<dbReference type="Proteomes" id="UP001379533">
    <property type="component" value="Chromosome"/>
</dbReference>
<dbReference type="PANTHER" id="PTHR34875:SF6">
    <property type="entry name" value="UPF0237 PROTEIN MJ1558"/>
    <property type="match status" value="1"/>
</dbReference>
<feature type="domain" description="ACT" evidence="1">
    <location>
        <begin position="92"/>
        <end position="173"/>
    </location>
</feature>
<dbReference type="SUPFAM" id="SSF55021">
    <property type="entry name" value="ACT-like"/>
    <property type="match status" value="2"/>
</dbReference>
<evidence type="ECO:0000313" key="3">
    <source>
        <dbReference type="Proteomes" id="UP001379533"/>
    </source>
</evidence>
<dbReference type="PROSITE" id="PS51671">
    <property type="entry name" value="ACT"/>
    <property type="match status" value="2"/>
</dbReference>
<name>A0ABZ2KJ17_9BACT</name>